<dbReference type="SMART" id="SM00228">
    <property type="entry name" value="PDZ"/>
    <property type="match status" value="1"/>
</dbReference>
<feature type="chain" id="PRO_5007885917" description="PDZ domain-containing protein" evidence="2">
    <location>
        <begin position="23"/>
        <end position="542"/>
    </location>
</feature>
<feature type="compositionally biased region" description="Polar residues" evidence="1">
    <location>
        <begin position="53"/>
        <end position="63"/>
    </location>
</feature>
<feature type="region of interest" description="Disordered" evidence="1">
    <location>
        <begin position="27"/>
        <end position="71"/>
    </location>
</feature>
<evidence type="ECO:0000256" key="2">
    <source>
        <dbReference type="SAM" id="SignalP"/>
    </source>
</evidence>
<name>A0A167EPQ2_9GAMM</name>
<dbReference type="PANTHER" id="PTHR32060:SF30">
    <property type="entry name" value="CARBOXY-TERMINAL PROCESSING PROTEASE CTPA"/>
    <property type="match status" value="1"/>
</dbReference>
<sequence>MRLSNNTLYLALGMALTSTLMTGCGGSGGTNTVNTPTTPTPAPTPDTTAPTWQAGQFSPSSQFAHRCESPRSGIDPFENTAYPDVAGTMMHEKMWLRSFSHETYLWYDEVIDNDPNTFSTVAAYFAQLKTFQKTASGQDKDQFHFSESYEDYKKESQDGVSASFGLSWTIPQFRMAYVAYVNDNTPAADAGVQRGDRLLKVGDIDFLTFTNEDREQILTAFTPQPNQVVTLTLLDRNGQEKVITMTAQNLELVPVKNTQVFEHQGKQVGYMQFNQFVASAQDDLIDGFAKFNQDNIDELILDMRYNGGGIVIQASQLSYMIAGSQSNGRDFSIKTHNDKQSSKNEPLEFINQSVNWTTLRLNNDQLPSPQMKRVYVLSTGDTASASESVINALRGIDVEVILIGDDTRGKPFGFVPEQNCGTVYYTIQNKSANAKGFGDYEDGFIITPQASVIGETGLDAKVPGCRLDDDFSKDLGDKSERLFAGALHHIATGNCPAPERQGRTSYSQTATAPDTMNDVAPFTVPFQPLKHGAVYIDINMDQ</sequence>
<dbReference type="InterPro" id="IPR041489">
    <property type="entry name" value="PDZ_6"/>
</dbReference>
<dbReference type="SMART" id="SM00245">
    <property type="entry name" value="TSPc"/>
    <property type="match status" value="1"/>
</dbReference>
<dbReference type="Pfam" id="PF17820">
    <property type="entry name" value="PDZ_6"/>
    <property type="match status" value="1"/>
</dbReference>
<dbReference type="Gene3D" id="3.90.226.10">
    <property type="entry name" value="2-enoyl-CoA Hydratase, Chain A, domain 1"/>
    <property type="match status" value="1"/>
</dbReference>
<protein>
    <recommendedName>
        <fullName evidence="7">PDZ domain-containing protein</fullName>
    </recommendedName>
</protein>
<evidence type="ECO:0000259" key="3">
    <source>
        <dbReference type="SMART" id="SM00228"/>
    </source>
</evidence>
<accession>A0A167EPQ2</accession>
<dbReference type="RefSeq" id="WP_063361581.1">
    <property type="nucleotide sequence ID" value="NZ_AUXZ01000069.1"/>
</dbReference>
<gene>
    <name evidence="5" type="ORF">N476_14235</name>
</gene>
<dbReference type="GO" id="GO:0006508">
    <property type="term" value="P:proteolysis"/>
    <property type="evidence" value="ECO:0007669"/>
    <property type="project" value="InterPro"/>
</dbReference>
<dbReference type="Proteomes" id="UP000076503">
    <property type="component" value="Unassembled WGS sequence"/>
</dbReference>
<dbReference type="GO" id="GO:0030288">
    <property type="term" value="C:outer membrane-bounded periplasmic space"/>
    <property type="evidence" value="ECO:0007669"/>
    <property type="project" value="TreeGrafter"/>
</dbReference>
<evidence type="ECO:0000259" key="4">
    <source>
        <dbReference type="SMART" id="SM00245"/>
    </source>
</evidence>
<dbReference type="GO" id="GO:0008236">
    <property type="term" value="F:serine-type peptidase activity"/>
    <property type="evidence" value="ECO:0007669"/>
    <property type="project" value="InterPro"/>
</dbReference>
<dbReference type="PATRIC" id="fig|1365251.3.peg.2057"/>
<organism evidence="5 6">
    <name type="scientific">Pseudoalteromonas luteoviolacea H33</name>
    <dbReference type="NCBI Taxonomy" id="1365251"/>
    <lineage>
        <taxon>Bacteria</taxon>
        <taxon>Pseudomonadati</taxon>
        <taxon>Pseudomonadota</taxon>
        <taxon>Gammaproteobacteria</taxon>
        <taxon>Alteromonadales</taxon>
        <taxon>Pseudoalteromonadaceae</taxon>
        <taxon>Pseudoalteromonas</taxon>
    </lineage>
</organism>
<feature type="signal peptide" evidence="2">
    <location>
        <begin position="1"/>
        <end position="22"/>
    </location>
</feature>
<dbReference type="AlphaFoldDB" id="A0A167EPQ2"/>
<dbReference type="GO" id="GO:0004175">
    <property type="term" value="F:endopeptidase activity"/>
    <property type="evidence" value="ECO:0007669"/>
    <property type="project" value="TreeGrafter"/>
</dbReference>
<dbReference type="GO" id="GO:0007165">
    <property type="term" value="P:signal transduction"/>
    <property type="evidence" value="ECO:0007669"/>
    <property type="project" value="TreeGrafter"/>
</dbReference>
<dbReference type="InterPro" id="IPR036034">
    <property type="entry name" value="PDZ_sf"/>
</dbReference>
<evidence type="ECO:0000313" key="6">
    <source>
        <dbReference type="Proteomes" id="UP000076503"/>
    </source>
</evidence>
<evidence type="ECO:0000313" key="5">
    <source>
        <dbReference type="EMBL" id="KZN51049.1"/>
    </source>
</evidence>
<dbReference type="Gene3D" id="2.30.42.10">
    <property type="match status" value="1"/>
</dbReference>
<keyword evidence="2" id="KW-0732">Signal</keyword>
<reference evidence="5 6" key="1">
    <citation type="submission" date="2013-07" db="EMBL/GenBank/DDBJ databases">
        <title>Comparative Genomic and Metabolomic Analysis of Twelve Strains of Pseudoalteromonas luteoviolacea.</title>
        <authorList>
            <person name="Vynne N.G."/>
            <person name="Mansson M."/>
            <person name="Gram L."/>
        </authorList>
    </citation>
    <scope>NUCLEOTIDE SEQUENCE [LARGE SCALE GENOMIC DNA]</scope>
    <source>
        <strain evidence="5 6">H33</strain>
    </source>
</reference>
<evidence type="ECO:0000256" key="1">
    <source>
        <dbReference type="SAM" id="MobiDB-lite"/>
    </source>
</evidence>
<dbReference type="PROSITE" id="PS51257">
    <property type="entry name" value="PROKAR_LIPOPROTEIN"/>
    <property type="match status" value="1"/>
</dbReference>
<evidence type="ECO:0008006" key="7">
    <source>
        <dbReference type="Google" id="ProtNLM"/>
    </source>
</evidence>
<dbReference type="EMBL" id="AUXZ01000069">
    <property type="protein sequence ID" value="KZN51049.1"/>
    <property type="molecule type" value="Genomic_DNA"/>
</dbReference>
<dbReference type="SUPFAM" id="SSF50156">
    <property type="entry name" value="PDZ domain-like"/>
    <property type="match status" value="1"/>
</dbReference>
<feature type="domain" description="PDZ" evidence="3">
    <location>
        <begin position="162"/>
        <end position="237"/>
    </location>
</feature>
<proteinExistence type="predicted"/>
<dbReference type="Pfam" id="PF03572">
    <property type="entry name" value="Peptidase_S41"/>
    <property type="match status" value="1"/>
</dbReference>
<dbReference type="Gene3D" id="3.30.750.170">
    <property type="match status" value="1"/>
</dbReference>
<feature type="domain" description="Tail specific protease" evidence="4">
    <location>
        <begin position="238"/>
        <end position="453"/>
    </location>
</feature>
<dbReference type="SUPFAM" id="SSF52096">
    <property type="entry name" value="ClpP/crotonase"/>
    <property type="match status" value="1"/>
</dbReference>
<comment type="caution">
    <text evidence="5">The sequence shown here is derived from an EMBL/GenBank/DDBJ whole genome shotgun (WGS) entry which is preliminary data.</text>
</comment>
<dbReference type="InterPro" id="IPR005151">
    <property type="entry name" value="Tail-specific_protease"/>
</dbReference>
<dbReference type="InterPro" id="IPR029045">
    <property type="entry name" value="ClpP/crotonase-like_dom_sf"/>
</dbReference>
<dbReference type="CDD" id="cd07561">
    <property type="entry name" value="Peptidase_S41_CPP_like"/>
    <property type="match status" value="1"/>
</dbReference>
<dbReference type="PANTHER" id="PTHR32060">
    <property type="entry name" value="TAIL-SPECIFIC PROTEASE"/>
    <property type="match status" value="1"/>
</dbReference>
<dbReference type="InterPro" id="IPR001478">
    <property type="entry name" value="PDZ"/>
</dbReference>